<dbReference type="Pfam" id="PF00528">
    <property type="entry name" value="BPD_transp_1"/>
    <property type="match status" value="1"/>
</dbReference>
<evidence type="ECO:0000256" key="7">
    <source>
        <dbReference type="RuleBase" id="RU363032"/>
    </source>
</evidence>
<evidence type="ECO:0000256" key="2">
    <source>
        <dbReference type="ARBA" id="ARBA00022448"/>
    </source>
</evidence>
<name>A0ABT9G134_LEPDI</name>
<dbReference type="SUPFAM" id="SSF161098">
    <property type="entry name" value="MetI-like"/>
    <property type="match status" value="2"/>
</dbReference>
<reference evidence="9 10" key="1">
    <citation type="submission" date="2023-08" db="EMBL/GenBank/DDBJ databases">
        <authorList>
            <person name="Roldan D.M."/>
            <person name="Menes R.J."/>
        </authorList>
    </citation>
    <scope>NUCLEOTIDE SEQUENCE [LARGE SCALE GENOMIC DNA]</scope>
    <source>
        <strain evidence="9 10">CCM 2812</strain>
    </source>
</reference>
<feature type="transmembrane region" description="Helical" evidence="7">
    <location>
        <begin position="341"/>
        <end position="360"/>
    </location>
</feature>
<feature type="transmembrane region" description="Helical" evidence="7">
    <location>
        <begin position="151"/>
        <end position="172"/>
    </location>
</feature>
<organism evidence="9 10">
    <name type="scientific">Leptothrix discophora</name>
    <dbReference type="NCBI Taxonomy" id="89"/>
    <lineage>
        <taxon>Bacteria</taxon>
        <taxon>Pseudomonadati</taxon>
        <taxon>Pseudomonadota</taxon>
        <taxon>Betaproteobacteria</taxon>
        <taxon>Burkholderiales</taxon>
        <taxon>Sphaerotilaceae</taxon>
        <taxon>Leptothrix</taxon>
    </lineage>
</organism>
<feature type="domain" description="ABC transmembrane type-1" evidence="8">
    <location>
        <begin position="147"/>
        <end position="362"/>
    </location>
</feature>
<feature type="transmembrane region" description="Helical" evidence="7">
    <location>
        <begin position="293"/>
        <end position="312"/>
    </location>
</feature>
<dbReference type="Proteomes" id="UP001235760">
    <property type="component" value="Unassembled WGS sequence"/>
</dbReference>
<dbReference type="InterPro" id="IPR035906">
    <property type="entry name" value="MetI-like_sf"/>
</dbReference>
<evidence type="ECO:0000256" key="6">
    <source>
        <dbReference type="ARBA" id="ARBA00023136"/>
    </source>
</evidence>
<evidence type="ECO:0000313" key="9">
    <source>
        <dbReference type="EMBL" id="MDP4300205.1"/>
    </source>
</evidence>
<accession>A0ABT9G134</accession>
<dbReference type="EMBL" id="JAUZEE010000002">
    <property type="protein sequence ID" value="MDP4300205.1"/>
    <property type="molecule type" value="Genomic_DNA"/>
</dbReference>
<proteinExistence type="inferred from homology"/>
<keyword evidence="2 7" id="KW-0813">Transport</keyword>
<gene>
    <name evidence="9" type="ORF">Q8X39_06120</name>
</gene>
<keyword evidence="6 7" id="KW-0472">Membrane</keyword>
<evidence type="ECO:0000256" key="3">
    <source>
        <dbReference type="ARBA" id="ARBA00022475"/>
    </source>
</evidence>
<dbReference type="RefSeq" id="WP_305748749.1">
    <property type="nucleotide sequence ID" value="NZ_JAUZEE010000002.1"/>
</dbReference>
<keyword evidence="4 7" id="KW-0812">Transmembrane</keyword>
<evidence type="ECO:0000256" key="1">
    <source>
        <dbReference type="ARBA" id="ARBA00004651"/>
    </source>
</evidence>
<evidence type="ECO:0000256" key="5">
    <source>
        <dbReference type="ARBA" id="ARBA00022989"/>
    </source>
</evidence>
<dbReference type="Gene3D" id="1.10.3720.10">
    <property type="entry name" value="MetI-like"/>
    <property type="match status" value="1"/>
</dbReference>
<comment type="subcellular location">
    <subcellularLocation>
        <location evidence="1 7">Cell membrane</location>
        <topology evidence="1 7">Multi-pass membrane protein</topology>
    </subcellularLocation>
</comment>
<comment type="similarity">
    <text evidence="7">Belongs to the binding-protein-dependent transport system permease family.</text>
</comment>
<evidence type="ECO:0000256" key="4">
    <source>
        <dbReference type="ARBA" id="ARBA00022692"/>
    </source>
</evidence>
<evidence type="ECO:0000313" key="10">
    <source>
        <dbReference type="Proteomes" id="UP001235760"/>
    </source>
</evidence>
<keyword evidence="3" id="KW-1003">Cell membrane</keyword>
<comment type="caution">
    <text evidence="9">The sequence shown here is derived from an EMBL/GenBank/DDBJ whole genome shotgun (WGS) entry which is preliminary data.</text>
</comment>
<protein>
    <submittedName>
        <fullName evidence="9">Sugar ABC transporter permease</fullName>
    </submittedName>
</protein>
<dbReference type="PROSITE" id="PS50928">
    <property type="entry name" value="ABC_TM1"/>
    <property type="match status" value="1"/>
</dbReference>
<dbReference type="PANTHER" id="PTHR30193:SF44">
    <property type="entry name" value="LACTOSE TRANSPORT SYSTEM PERMEASE PROTEIN LACF"/>
    <property type="match status" value="1"/>
</dbReference>
<feature type="transmembrane region" description="Helical" evidence="7">
    <location>
        <begin position="236"/>
        <end position="257"/>
    </location>
</feature>
<keyword evidence="5 7" id="KW-1133">Transmembrane helix</keyword>
<sequence length="375" mass="41538">MSQTSPTSPATTSAPGAASARRAGLLMVSPAMLLMGLFLIVPFVLAFAMSFTNQRLVSPNPTQFVGLENYRQMLGLGVLVLEPERDAQGAIARESDGSPTYPNLRQYTRDNPDYPQLDRKREWFHLDWTGDSRLYVLASDVIFMKALVNTVLFVAVVAPVQALLALLLAMLINQPLRGINVFRTIYFMPVVISMVVVAFLWRFIYAGDTGLLNSLLHQLTFGAFEPVDWLGRPGTALWAIMAMSVWQGVGFHMIVWLSGLQTIPASLYEAAALEGASRWQVFRYVTWPGLRNTAILVMVVITMQAFTLYPQIDVMTRGGPLDSTQSLVFQAVQRGYGKQDIAGGSAISVFLFLFVLAISLGQRWLTRERQPAQGH</sequence>
<keyword evidence="10" id="KW-1185">Reference proteome</keyword>
<feature type="transmembrane region" description="Helical" evidence="7">
    <location>
        <begin position="184"/>
        <end position="204"/>
    </location>
</feature>
<feature type="transmembrane region" description="Helical" evidence="7">
    <location>
        <begin position="31"/>
        <end position="51"/>
    </location>
</feature>
<evidence type="ECO:0000259" key="8">
    <source>
        <dbReference type="PROSITE" id="PS50928"/>
    </source>
</evidence>
<dbReference type="InterPro" id="IPR051393">
    <property type="entry name" value="ABC_transporter_permease"/>
</dbReference>
<dbReference type="InterPro" id="IPR000515">
    <property type="entry name" value="MetI-like"/>
</dbReference>
<dbReference type="CDD" id="cd06261">
    <property type="entry name" value="TM_PBP2"/>
    <property type="match status" value="1"/>
</dbReference>
<dbReference type="PANTHER" id="PTHR30193">
    <property type="entry name" value="ABC TRANSPORTER PERMEASE PROTEIN"/>
    <property type="match status" value="1"/>
</dbReference>